<evidence type="ECO:0000256" key="1">
    <source>
        <dbReference type="SAM" id="MobiDB-lite"/>
    </source>
</evidence>
<organism evidence="2 3">
    <name type="scientific">Plasmodium cynomolgi (strain B)</name>
    <dbReference type="NCBI Taxonomy" id="1120755"/>
    <lineage>
        <taxon>Eukaryota</taxon>
        <taxon>Sar</taxon>
        <taxon>Alveolata</taxon>
        <taxon>Apicomplexa</taxon>
        <taxon>Aconoidasida</taxon>
        <taxon>Haemosporida</taxon>
        <taxon>Plasmodiidae</taxon>
        <taxon>Plasmodium</taxon>
        <taxon>Plasmodium (Plasmodium)</taxon>
    </lineage>
</organism>
<feature type="compositionally biased region" description="Basic and acidic residues" evidence="1">
    <location>
        <begin position="54"/>
        <end position="63"/>
    </location>
</feature>
<dbReference type="Proteomes" id="UP000006319">
    <property type="component" value="Unassembled WGS sequence"/>
</dbReference>
<dbReference type="AlphaFoldDB" id="K6VKH9"/>
<evidence type="ECO:0000313" key="3">
    <source>
        <dbReference type="Proteomes" id="UP000006319"/>
    </source>
</evidence>
<protein>
    <submittedName>
        <fullName evidence="2">Uncharacterized protein</fullName>
    </submittedName>
</protein>
<dbReference type="GeneID" id="14696489"/>
<gene>
    <name evidence="2" type="ORF">PCYB_006960</name>
</gene>
<dbReference type="VEuPathDB" id="PlasmoDB:PCYB_006960"/>
<name>K6VKH9_PLACD</name>
<keyword evidence="3" id="KW-1185">Reference proteome</keyword>
<dbReference type="EMBL" id="DF158245">
    <property type="protein sequence ID" value="GAB69947.1"/>
    <property type="molecule type" value="Genomic_DNA"/>
</dbReference>
<accession>K6VKH9</accession>
<feature type="non-terminal residue" evidence="2">
    <location>
        <position position="69"/>
    </location>
</feature>
<dbReference type="KEGG" id="pcy:PCYB_006960"/>
<dbReference type="RefSeq" id="XP_004228165.1">
    <property type="nucleotide sequence ID" value="XM_004228117.1"/>
</dbReference>
<feature type="region of interest" description="Disordered" evidence="1">
    <location>
        <begin position="1"/>
        <end position="69"/>
    </location>
</feature>
<sequence length="69" mass="7908">MEGGNNATNKGAEGTKKEVVISDNVLQLSECKEEEHPDEGDPFNSSRHRKKDRWKRDDADYGRRGSRKF</sequence>
<evidence type="ECO:0000313" key="2">
    <source>
        <dbReference type="EMBL" id="GAB69947.1"/>
    </source>
</evidence>
<proteinExistence type="predicted"/>
<reference evidence="2 3" key="1">
    <citation type="journal article" date="2012" name="Nat. Genet.">
        <title>Plasmodium cynomolgi genome sequences provide insight into Plasmodium vivax and the monkey malaria clade.</title>
        <authorList>
            <person name="Tachibana S."/>
            <person name="Sullivan S.A."/>
            <person name="Kawai S."/>
            <person name="Nakamura S."/>
            <person name="Kim H.R."/>
            <person name="Goto N."/>
            <person name="Arisue N."/>
            <person name="Palacpac N.M.Q."/>
            <person name="Honma H."/>
            <person name="Yagi M."/>
            <person name="Tougan T."/>
            <person name="Katakai Y."/>
            <person name="Kaneko O."/>
            <person name="Mita T."/>
            <person name="Kita K."/>
            <person name="Yasutomi Y."/>
            <person name="Sutton P.L."/>
            <person name="Shakhbatyan R."/>
            <person name="Horii T."/>
            <person name="Yasunaga T."/>
            <person name="Barnwell J.W."/>
            <person name="Escalante A.A."/>
            <person name="Carlton J.M."/>
            <person name="Tanabe K."/>
        </authorList>
    </citation>
    <scope>NUCLEOTIDE SEQUENCE [LARGE SCALE GENOMIC DNA]</scope>
    <source>
        <strain evidence="2 3">B</strain>
    </source>
</reference>